<protein>
    <submittedName>
        <fullName evidence="1">Uncharacterized protein</fullName>
    </submittedName>
</protein>
<sequence length="80" mass="8731">MNSSNSVTLLYSVKLATIFFKINILKLLPTAKPNQAKPSLKVVDLAGGRIATLSIRVIVSKISQKTITIRPIAKIEVNLK</sequence>
<gene>
    <name evidence="1" type="ORF">XA3_18400</name>
</gene>
<reference evidence="1 2" key="1">
    <citation type="journal article" date="2023" name="Microbiol. Spectr.">
        <title>Symbiosis of Carpenter Bees with Uncharacterized Lactic Acid Bacteria Showing NAD Auxotrophy.</title>
        <authorList>
            <person name="Kawasaki S."/>
            <person name="Ozawa K."/>
            <person name="Mori T."/>
            <person name="Yamamoto A."/>
            <person name="Ito M."/>
            <person name="Ohkuma M."/>
            <person name="Sakamoto M."/>
            <person name="Matsutani M."/>
        </authorList>
    </citation>
    <scope>NUCLEOTIDE SEQUENCE [LARGE SCALE GENOMIC DNA]</scope>
    <source>
        <strain evidence="1 2">XA3</strain>
    </source>
</reference>
<proteinExistence type="predicted"/>
<dbReference type="Proteomes" id="UP001321861">
    <property type="component" value="Chromosome"/>
</dbReference>
<dbReference type="AlphaFoldDB" id="A0AAU9CZJ5"/>
<evidence type="ECO:0000313" key="1">
    <source>
        <dbReference type="EMBL" id="BDR59399.1"/>
    </source>
</evidence>
<evidence type="ECO:0000313" key="2">
    <source>
        <dbReference type="Proteomes" id="UP001321861"/>
    </source>
</evidence>
<organism evidence="1 2">
    <name type="scientific">Xylocopilactobacillus apicola</name>
    <dbReference type="NCBI Taxonomy" id="2932184"/>
    <lineage>
        <taxon>Bacteria</taxon>
        <taxon>Bacillati</taxon>
        <taxon>Bacillota</taxon>
        <taxon>Bacilli</taxon>
        <taxon>Lactobacillales</taxon>
        <taxon>Lactobacillaceae</taxon>
        <taxon>Xylocopilactobacillus</taxon>
    </lineage>
</organism>
<name>A0AAU9CZJ5_9LACO</name>
<keyword evidence="2" id="KW-1185">Reference proteome</keyword>
<accession>A0AAU9CZJ5</accession>
<dbReference type="EMBL" id="AP026802">
    <property type="protein sequence ID" value="BDR59399.1"/>
    <property type="molecule type" value="Genomic_DNA"/>
</dbReference>
<dbReference type="KEGG" id="xap:XA3_18400"/>